<reference evidence="1" key="2">
    <citation type="journal article" date="2020" name="Nat. Commun.">
        <title>Large-scale genome sequencing of mycorrhizal fungi provides insights into the early evolution of symbiotic traits.</title>
        <authorList>
            <person name="Miyauchi S."/>
            <person name="Kiss E."/>
            <person name="Kuo A."/>
            <person name="Drula E."/>
            <person name="Kohler A."/>
            <person name="Sanchez-Garcia M."/>
            <person name="Morin E."/>
            <person name="Andreopoulos B."/>
            <person name="Barry K.W."/>
            <person name="Bonito G."/>
            <person name="Buee M."/>
            <person name="Carver A."/>
            <person name="Chen C."/>
            <person name="Cichocki N."/>
            <person name="Clum A."/>
            <person name="Culley D."/>
            <person name="Crous P.W."/>
            <person name="Fauchery L."/>
            <person name="Girlanda M."/>
            <person name="Hayes R.D."/>
            <person name="Keri Z."/>
            <person name="LaButti K."/>
            <person name="Lipzen A."/>
            <person name="Lombard V."/>
            <person name="Magnuson J."/>
            <person name="Maillard F."/>
            <person name="Murat C."/>
            <person name="Nolan M."/>
            <person name="Ohm R.A."/>
            <person name="Pangilinan J."/>
            <person name="Pereira M.F."/>
            <person name="Perotto S."/>
            <person name="Peter M."/>
            <person name="Pfister S."/>
            <person name="Riley R."/>
            <person name="Sitrit Y."/>
            <person name="Stielow J.B."/>
            <person name="Szollosi G."/>
            <person name="Zifcakova L."/>
            <person name="Stursova M."/>
            <person name="Spatafora J.W."/>
            <person name="Tedersoo L."/>
            <person name="Vaario L.M."/>
            <person name="Yamada A."/>
            <person name="Yan M."/>
            <person name="Wang P."/>
            <person name="Xu J."/>
            <person name="Bruns T."/>
            <person name="Baldrian P."/>
            <person name="Vilgalys R."/>
            <person name="Dunand C."/>
            <person name="Henrissat B."/>
            <person name="Grigoriev I.V."/>
            <person name="Hibbett D."/>
            <person name="Nagy L.G."/>
            <person name="Martin F.M."/>
        </authorList>
    </citation>
    <scope>NUCLEOTIDE SEQUENCE</scope>
    <source>
        <strain evidence="1">Prilba</strain>
    </source>
</reference>
<gene>
    <name evidence="1" type="ORF">DFH94DRAFT_784461</name>
</gene>
<name>A0A9P5JW45_9AGAM</name>
<sequence length="133" mass="14848">MVLACSLATSVSSLSFAIPFPFSSSPRLIHLTACVHGTCAWIRRRACCSFSVVRRRGHYSAIEDEMTGLLTVREGMGCRVCRPRWACLVRSRSRYLFCLSRVSSLFLRASASGPVSKAHARRYSRSLTSVRDK</sequence>
<dbReference type="Proteomes" id="UP000759537">
    <property type="component" value="Unassembled WGS sequence"/>
</dbReference>
<accession>A0A9P5JW45</accession>
<reference evidence="1" key="1">
    <citation type="submission" date="2019-10" db="EMBL/GenBank/DDBJ databases">
        <authorList>
            <consortium name="DOE Joint Genome Institute"/>
            <person name="Kuo A."/>
            <person name="Miyauchi S."/>
            <person name="Kiss E."/>
            <person name="Drula E."/>
            <person name="Kohler A."/>
            <person name="Sanchez-Garcia M."/>
            <person name="Andreopoulos B."/>
            <person name="Barry K.W."/>
            <person name="Bonito G."/>
            <person name="Buee M."/>
            <person name="Carver A."/>
            <person name="Chen C."/>
            <person name="Cichocki N."/>
            <person name="Clum A."/>
            <person name="Culley D."/>
            <person name="Crous P.W."/>
            <person name="Fauchery L."/>
            <person name="Girlanda M."/>
            <person name="Hayes R."/>
            <person name="Keri Z."/>
            <person name="LaButti K."/>
            <person name="Lipzen A."/>
            <person name="Lombard V."/>
            <person name="Magnuson J."/>
            <person name="Maillard F."/>
            <person name="Morin E."/>
            <person name="Murat C."/>
            <person name="Nolan M."/>
            <person name="Ohm R."/>
            <person name="Pangilinan J."/>
            <person name="Pereira M."/>
            <person name="Perotto S."/>
            <person name="Peter M."/>
            <person name="Riley R."/>
            <person name="Sitrit Y."/>
            <person name="Stielow B."/>
            <person name="Szollosi G."/>
            <person name="Zifcakova L."/>
            <person name="Stursova M."/>
            <person name="Spatafora J.W."/>
            <person name="Tedersoo L."/>
            <person name="Vaario L.-M."/>
            <person name="Yamada A."/>
            <person name="Yan M."/>
            <person name="Wang P."/>
            <person name="Xu J."/>
            <person name="Bruns T."/>
            <person name="Baldrian P."/>
            <person name="Vilgalys R."/>
            <person name="Henrissat B."/>
            <person name="Grigoriev I.V."/>
            <person name="Hibbett D."/>
            <person name="Nagy L.G."/>
            <person name="Martin F.M."/>
        </authorList>
    </citation>
    <scope>NUCLEOTIDE SEQUENCE</scope>
    <source>
        <strain evidence="1">Prilba</strain>
    </source>
</reference>
<evidence type="ECO:0000313" key="1">
    <source>
        <dbReference type="EMBL" id="KAF8464957.1"/>
    </source>
</evidence>
<dbReference type="EMBL" id="WHVB01000051">
    <property type="protein sequence ID" value="KAF8464957.1"/>
    <property type="molecule type" value="Genomic_DNA"/>
</dbReference>
<keyword evidence="2" id="KW-1185">Reference proteome</keyword>
<proteinExistence type="predicted"/>
<comment type="caution">
    <text evidence="1">The sequence shown here is derived from an EMBL/GenBank/DDBJ whole genome shotgun (WGS) entry which is preliminary data.</text>
</comment>
<dbReference type="AlphaFoldDB" id="A0A9P5JW45"/>
<protein>
    <submittedName>
        <fullName evidence="1">Uncharacterized protein</fullName>
    </submittedName>
</protein>
<evidence type="ECO:0000313" key="2">
    <source>
        <dbReference type="Proteomes" id="UP000759537"/>
    </source>
</evidence>
<organism evidence="1 2">
    <name type="scientific">Russula ochroleuca</name>
    <dbReference type="NCBI Taxonomy" id="152965"/>
    <lineage>
        <taxon>Eukaryota</taxon>
        <taxon>Fungi</taxon>
        <taxon>Dikarya</taxon>
        <taxon>Basidiomycota</taxon>
        <taxon>Agaricomycotina</taxon>
        <taxon>Agaricomycetes</taxon>
        <taxon>Russulales</taxon>
        <taxon>Russulaceae</taxon>
        <taxon>Russula</taxon>
    </lineage>
</organism>